<evidence type="ECO:0000313" key="2">
    <source>
        <dbReference type="EMBL" id="EEC51403.1"/>
    </source>
</evidence>
<dbReference type="AlphaFoldDB" id="B7FQW6"/>
<name>B7FQW6_PHATC</name>
<dbReference type="GeneID" id="7196557"/>
<dbReference type="HOGENOM" id="CLU_1630255_0_0_1"/>
<accession>B7FQW6</accession>
<dbReference type="RefSeq" id="XP_002176940.1">
    <property type="nucleotide sequence ID" value="XM_002176904.1"/>
</dbReference>
<dbReference type="PaxDb" id="2850-Phatr32340"/>
<gene>
    <name evidence="2" type="ORF">PHATRDRAFT_32340</name>
</gene>
<evidence type="ECO:0000256" key="1">
    <source>
        <dbReference type="SAM" id="MobiDB-lite"/>
    </source>
</evidence>
<feature type="compositionally biased region" description="Polar residues" evidence="1">
    <location>
        <begin position="127"/>
        <end position="140"/>
    </location>
</feature>
<dbReference type="EMBL" id="CM000605">
    <property type="protein sequence ID" value="EEC51403.1"/>
    <property type="molecule type" value="Genomic_DNA"/>
</dbReference>
<keyword evidence="3" id="KW-1185">Reference proteome</keyword>
<evidence type="ECO:0000313" key="3">
    <source>
        <dbReference type="Proteomes" id="UP000000759"/>
    </source>
</evidence>
<dbReference type="Proteomes" id="UP000000759">
    <property type="component" value="Chromosome 1"/>
</dbReference>
<feature type="region of interest" description="Disordered" evidence="1">
    <location>
        <begin position="120"/>
        <end position="163"/>
    </location>
</feature>
<proteinExistence type="predicted"/>
<sequence>MTLNLLRGSRINPNLSSWAQLHGSFDYNCTPLAPPGIRVLVHEKLSIRRTWAPHAADGCQVKMPSTLSRNTIVAAAHDLAHALAHPSPASPLSPLSVQEREALSQLSDIFSKATNPVDLSLPAAPATTLSQPATPTSSPRQVHFRDPVTESLPRVPTATAAPP</sequence>
<organism evidence="2 3">
    <name type="scientific">Phaeodactylum tricornutum (strain CCAP 1055/1)</name>
    <dbReference type="NCBI Taxonomy" id="556484"/>
    <lineage>
        <taxon>Eukaryota</taxon>
        <taxon>Sar</taxon>
        <taxon>Stramenopiles</taxon>
        <taxon>Ochrophyta</taxon>
        <taxon>Bacillariophyta</taxon>
        <taxon>Bacillariophyceae</taxon>
        <taxon>Bacillariophycidae</taxon>
        <taxon>Naviculales</taxon>
        <taxon>Phaeodactylaceae</taxon>
        <taxon>Phaeodactylum</taxon>
    </lineage>
</organism>
<reference evidence="3" key="2">
    <citation type="submission" date="2008-08" db="EMBL/GenBank/DDBJ databases">
        <authorList>
            <consortium name="Diatom Consortium"/>
            <person name="Grigoriev I."/>
            <person name="Grimwood J."/>
            <person name="Kuo A."/>
            <person name="Otillar R.P."/>
            <person name="Salamov A."/>
            <person name="Detter J.C."/>
            <person name="Lindquist E."/>
            <person name="Shapiro H."/>
            <person name="Lucas S."/>
            <person name="Glavina del Rio T."/>
            <person name="Pitluck S."/>
            <person name="Rokhsar D."/>
            <person name="Bowler C."/>
        </authorList>
    </citation>
    <scope>GENOME REANNOTATION</scope>
    <source>
        <strain evidence="3">CCAP 1055/1</strain>
    </source>
</reference>
<protein>
    <submittedName>
        <fullName evidence="2">Uncharacterized protein</fullName>
    </submittedName>
</protein>
<dbReference type="KEGG" id="pti:PHATRDRAFT_32340"/>
<reference evidence="2 3" key="1">
    <citation type="journal article" date="2008" name="Nature">
        <title>The Phaeodactylum genome reveals the evolutionary history of diatom genomes.</title>
        <authorList>
            <person name="Bowler C."/>
            <person name="Allen A.E."/>
            <person name="Badger J.H."/>
            <person name="Grimwood J."/>
            <person name="Jabbari K."/>
            <person name="Kuo A."/>
            <person name="Maheswari U."/>
            <person name="Martens C."/>
            <person name="Maumus F."/>
            <person name="Otillar R.P."/>
            <person name="Rayko E."/>
            <person name="Salamov A."/>
            <person name="Vandepoele K."/>
            <person name="Beszteri B."/>
            <person name="Gruber A."/>
            <person name="Heijde M."/>
            <person name="Katinka M."/>
            <person name="Mock T."/>
            <person name="Valentin K."/>
            <person name="Verret F."/>
            <person name="Berges J.A."/>
            <person name="Brownlee C."/>
            <person name="Cadoret J.P."/>
            <person name="Chiovitti A."/>
            <person name="Choi C.J."/>
            <person name="Coesel S."/>
            <person name="De Martino A."/>
            <person name="Detter J.C."/>
            <person name="Durkin C."/>
            <person name="Falciatore A."/>
            <person name="Fournet J."/>
            <person name="Haruta M."/>
            <person name="Huysman M.J."/>
            <person name="Jenkins B.D."/>
            <person name="Jiroutova K."/>
            <person name="Jorgensen R.E."/>
            <person name="Joubert Y."/>
            <person name="Kaplan A."/>
            <person name="Kroger N."/>
            <person name="Kroth P.G."/>
            <person name="La Roche J."/>
            <person name="Lindquist E."/>
            <person name="Lommer M."/>
            <person name="Martin-Jezequel V."/>
            <person name="Lopez P.J."/>
            <person name="Lucas S."/>
            <person name="Mangogna M."/>
            <person name="McGinnis K."/>
            <person name="Medlin L.K."/>
            <person name="Montsant A."/>
            <person name="Oudot-Le Secq M.P."/>
            <person name="Napoli C."/>
            <person name="Obornik M."/>
            <person name="Parker M.S."/>
            <person name="Petit J.L."/>
            <person name="Porcel B.M."/>
            <person name="Poulsen N."/>
            <person name="Robison M."/>
            <person name="Rychlewski L."/>
            <person name="Rynearson T.A."/>
            <person name="Schmutz J."/>
            <person name="Shapiro H."/>
            <person name="Siaut M."/>
            <person name="Stanley M."/>
            <person name="Sussman M.R."/>
            <person name="Taylor A.R."/>
            <person name="Vardi A."/>
            <person name="von Dassow P."/>
            <person name="Vyverman W."/>
            <person name="Willis A."/>
            <person name="Wyrwicz L.S."/>
            <person name="Rokhsar D.S."/>
            <person name="Weissenbach J."/>
            <person name="Armbrust E.V."/>
            <person name="Green B.R."/>
            <person name="Van de Peer Y."/>
            <person name="Grigoriev I.V."/>
        </authorList>
    </citation>
    <scope>NUCLEOTIDE SEQUENCE [LARGE SCALE GENOMIC DNA]</scope>
    <source>
        <strain evidence="2 3">CCAP 1055/1</strain>
    </source>
</reference>
<dbReference type="InParanoid" id="B7FQW6"/>